<keyword evidence="5" id="KW-1185">Reference proteome</keyword>
<dbReference type="Pfam" id="PF00293">
    <property type="entry name" value="NUDIX"/>
    <property type="match status" value="1"/>
</dbReference>
<accession>A0A7W9J3N0</accession>
<feature type="domain" description="Nudix hydrolase" evidence="3">
    <location>
        <begin position="19"/>
        <end position="157"/>
    </location>
</feature>
<comment type="caution">
    <text evidence="4">The sequence shown here is derived from an EMBL/GenBank/DDBJ whole genome shotgun (WGS) entry which is preliminary data.</text>
</comment>
<name>A0A7W9J3N0_9ACTN</name>
<dbReference type="PANTHER" id="PTHR43046:SF14">
    <property type="entry name" value="MUTT_NUDIX FAMILY PROTEIN"/>
    <property type="match status" value="1"/>
</dbReference>
<dbReference type="AlphaFoldDB" id="A0A7W9J3N0"/>
<keyword evidence="2" id="KW-0378">Hydrolase</keyword>
<evidence type="ECO:0000256" key="2">
    <source>
        <dbReference type="ARBA" id="ARBA00022801"/>
    </source>
</evidence>
<dbReference type="SUPFAM" id="SSF55811">
    <property type="entry name" value="Nudix"/>
    <property type="match status" value="1"/>
</dbReference>
<dbReference type="Proteomes" id="UP000549971">
    <property type="component" value="Unassembled WGS sequence"/>
</dbReference>
<evidence type="ECO:0000256" key="1">
    <source>
        <dbReference type="ARBA" id="ARBA00001946"/>
    </source>
</evidence>
<evidence type="ECO:0000313" key="4">
    <source>
        <dbReference type="EMBL" id="MBB5834477.1"/>
    </source>
</evidence>
<evidence type="ECO:0000313" key="5">
    <source>
        <dbReference type="Proteomes" id="UP000549971"/>
    </source>
</evidence>
<dbReference type="InterPro" id="IPR000086">
    <property type="entry name" value="NUDIX_hydrolase_dom"/>
</dbReference>
<protein>
    <submittedName>
        <fullName evidence="4">8-oxo-dGTP pyrophosphatase MutT (NUDIX family)</fullName>
    </submittedName>
</protein>
<comment type="cofactor">
    <cofactor evidence="1">
        <name>Mg(2+)</name>
        <dbReference type="ChEBI" id="CHEBI:18420"/>
    </cofactor>
</comment>
<dbReference type="RefSeq" id="WP_184794237.1">
    <property type="nucleotide sequence ID" value="NZ_JACHMY010000001.1"/>
</dbReference>
<organism evidence="4 5">
    <name type="scientific">Kribbella italica</name>
    <dbReference type="NCBI Taxonomy" id="1540520"/>
    <lineage>
        <taxon>Bacteria</taxon>
        <taxon>Bacillati</taxon>
        <taxon>Actinomycetota</taxon>
        <taxon>Actinomycetes</taxon>
        <taxon>Propionibacteriales</taxon>
        <taxon>Kribbellaceae</taxon>
        <taxon>Kribbella</taxon>
    </lineage>
</organism>
<evidence type="ECO:0000259" key="3">
    <source>
        <dbReference type="PROSITE" id="PS51462"/>
    </source>
</evidence>
<dbReference type="Gene3D" id="3.90.79.10">
    <property type="entry name" value="Nucleoside Triphosphate Pyrophosphohydrolase"/>
    <property type="match status" value="1"/>
</dbReference>
<sequence>MMLGSFRHDPDLDLTGRTLQRTAVRGALFRGDELLMLGSRHGDYKFPGGGVEAGEDQAAALQREYVEECGLAGVEVGLSCGSTIEYLRPNEPEYRVFKMTSHYFFCSSPASGFAEQQLEGYEAELELTPRWITVADALRANRAVRERGVGVMRWLVRETKVLEHLLTAGPPAPAAG</sequence>
<reference evidence="4 5" key="1">
    <citation type="submission" date="2020-08" db="EMBL/GenBank/DDBJ databases">
        <title>Sequencing the genomes of 1000 actinobacteria strains.</title>
        <authorList>
            <person name="Klenk H.-P."/>
        </authorList>
    </citation>
    <scope>NUCLEOTIDE SEQUENCE [LARGE SCALE GENOMIC DNA]</scope>
    <source>
        <strain evidence="4 5">DSM 28967</strain>
    </source>
</reference>
<dbReference type="GO" id="GO:0016787">
    <property type="term" value="F:hydrolase activity"/>
    <property type="evidence" value="ECO:0007669"/>
    <property type="project" value="UniProtKB-KW"/>
</dbReference>
<dbReference type="PANTHER" id="PTHR43046">
    <property type="entry name" value="GDP-MANNOSE MANNOSYL HYDROLASE"/>
    <property type="match status" value="1"/>
</dbReference>
<proteinExistence type="predicted"/>
<dbReference type="PROSITE" id="PS51462">
    <property type="entry name" value="NUDIX"/>
    <property type="match status" value="1"/>
</dbReference>
<dbReference type="InterPro" id="IPR015797">
    <property type="entry name" value="NUDIX_hydrolase-like_dom_sf"/>
</dbReference>
<dbReference type="EMBL" id="JACHMY010000001">
    <property type="protein sequence ID" value="MBB5834477.1"/>
    <property type="molecule type" value="Genomic_DNA"/>
</dbReference>
<gene>
    <name evidence="4" type="ORF">HDA39_001211</name>
</gene>